<dbReference type="SUPFAM" id="SSF56112">
    <property type="entry name" value="Protein kinase-like (PK-like)"/>
    <property type="match status" value="1"/>
</dbReference>
<feature type="region of interest" description="Disordered" evidence="1">
    <location>
        <begin position="426"/>
        <end position="469"/>
    </location>
</feature>
<sequence length="910" mass="101836">MSDDRTANPPPMQPVILSMEVDDDDSFESEYRLRIGNQVKYLIISPRTFDRDTLSFPIQSLPRLPYDEEWTVAHISRDETSGDLKTSISNRTLAGVRCRWHHIRVDCLELEKTKQLTAMAFEAVSHSILPITLLSSATIIAKIARFEWELPRIEQETRAYQLLEGSGLAPRFLGHIHENGRIMGFLIEKIEGRFASFQDLSVCETALGKLHELGLIHGDVNRYNFLVTEEGAKLLDFERLLQNARPESMRKELEHLRAELVDESGRGGAPITALDVAVRTGPLMITWFSRQDVSCCPAPHNKPILDADNPLPLGQIHQPPWENLTGSKSSYGKRTARAKRSNDGSFEIDDLEDEWTFKHPFDFIFIRSMIASFKSWPDIFTKAFENLEPGGYIEVQDNVYPLASDDGTIHNTEILQLQFEWGHDSYQPNTGKSISHPKDRRRLPKTLHSPAKSSGGRWTSEEDETVRRMKQDGRPWVDIQRALPHRSVGTIQVRVSAFGAYEFVLGKSQCDQTGAITSHEVSERMRLHDHVRLYNARYNNNANIGLCIDPTTFSSQPEITTTRRKRKGNMPPPRLRPIATAALERIKCGISPKFDHNQEFMRHIAKARYGTKEPLLSTVPLAKIIQIICFLQMKEWKAIQEYPDLLENVMEYPAELGNWMPFWRNVQALNPAWGRIVLLEVTYGLWQGNVNELFKGVHCLSQGVLPTDGKSLSDPDQAATTPTATGTLPAAASPPAAAISPTAGSSWLSSILQPTEINLAATPSSITFKKATAVPEAALENKAKLLQYIKAAFWTEPGRIANIESRVKELDPEYISDLYRSISENSGLDICTYKVDLSGGSYITRSEIAPPTSVVALGLDASYHVETRHESAKASCWSNVLCDDDASVVECSIGNITGSAMAGHTDLQLP</sequence>
<dbReference type="Proteomes" id="UP000532311">
    <property type="component" value="Unassembled WGS sequence"/>
</dbReference>
<evidence type="ECO:0000256" key="1">
    <source>
        <dbReference type="SAM" id="MobiDB-lite"/>
    </source>
</evidence>
<dbReference type="SUPFAM" id="SSF53335">
    <property type="entry name" value="S-adenosyl-L-methionine-dependent methyltransferases"/>
    <property type="match status" value="1"/>
</dbReference>
<dbReference type="EMBL" id="JAAQPF010000951">
    <property type="protein sequence ID" value="KAF5695725.1"/>
    <property type="molecule type" value="Genomic_DNA"/>
</dbReference>
<dbReference type="InterPro" id="IPR011009">
    <property type="entry name" value="Kinase-like_dom_sf"/>
</dbReference>
<dbReference type="Gene3D" id="1.10.510.10">
    <property type="entry name" value="Transferase(Phosphotransferase) domain 1"/>
    <property type="match status" value="1"/>
</dbReference>
<gene>
    <name evidence="2" type="ORF">FGLOB1_13956</name>
</gene>
<reference evidence="2 3" key="1">
    <citation type="submission" date="2020-05" db="EMBL/GenBank/DDBJ databases">
        <title>Identification and distribution of gene clusters putatively required for synthesis of sphingolipid metabolism inhibitors in phylogenetically diverse species of the filamentous fungus Fusarium.</title>
        <authorList>
            <person name="Kim H.-S."/>
            <person name="Busman M."/>
            <person name="Brown D.W."/>
            <person name="Divon H."/>
            <person name="Uhlig S."/>
            <person name="Proctor R.H."/>
        </authorList>
    </citation>
    <scope>NUCLEOTIDE SEQUENCE [LARGE SCALE GENOMIC DNA]</scope>
    <source>
        <strain evidence="2 3">NRRL 26131</strain>
    </source>
</reference>
<keyword evidence="3" id="KW-1185">Reference proteome</keyword>
<dbReference type="Gene3D" id="3.40.50.150">
    <property type="entry name" value="Vaccinia Virus protein VP39"/>
    <property type="match status" value="1"/>
</dbReference>
<dbReference type="InterPro" id="IPR029063">
    <property type="entry name" value="SAM-dependent_MTases_sf"/>
</dbReference>
<feature type="compositionally biased region" description="Low complexity" evidence="1">
    <location>
        <begin position="718"/>
        <end position="737"/>
    </location>
</feature>
<protein>
    <submittedName>
        <fullName evidence="2">Alpha-galactosidase a</fullName>
    </submittedName>
</protein>
<comment type="caution">
    <text evidence="2">The sequence shown here is derived from an EMBL/GenBank/DDBJ whole genome shotgun (WGS) entry which is preliminary data.</text>
</comment>
<proteinExistence type="predicted"/>
<evidence type="ECO:0000313" key="3">
    <source>
        <dbReference type="Proteomes" id="UP000532311"/>
    </source>
</evidence>
<organism evidence="2 3">
    <name type="scientific">Fusarium globosum</name>
    <dbReference type="NCBI Taxonomy" id="78864"/>
    <lineage>
        <taxon>Eukaryota</taxon>
        <taxon>Fungi</taxon>
        <taxon>Dikarya</taxon>
        <taxon>Ascomycota</taxon>
        <taxon>Pezizomycotina</taxon>
        <taxon>Sordariomycetes</taxon>
        <taxon>Hypocreomycetidae</taxon>
        <taxon>Hypocreales</taxon>
        <taxon>Nectriaceae</taxon>
        <taxon>Fusarium</taxon>
        <taxon>Fusarium fujikuroi species complex</taxon>
    </lineage>
</organism>
<feature type="region of interest" description="Disordered" evidence="1">
    <location>
        <begin position="708"/>
        <end position="737"/>
    </location>
</feature>
<name>A0A8H5XLP1_9HYPO</name>
<evidence type="ECO:0000313" key="2">
    <source>
        <dbReference type="EMBL" id="KAF5695725.1"/>
    </source>
</evidence>
<dbReference type="AlphaFoldDB" id="A0A8H5XLP1"/>
<dbReference type="Pfam" id="PF13489">
    <property type="entry name" value="Methyltransf_23"/>
    <property type="match status" value="1"/>
</dbReference>
<accession>A0A8H5XLP1</accession>